<dbReference type="SMART" id="SM00895">
    <property type="entry name" value="FCD"/>
    <property type="match status" value="1"/>
</dbReference>
<dbReference type="PANTHER" id="PTHR43537">
    <property type="entry name" value="TRANSCRIPTIONAL REGULATOR, GNTR FAMILY"/>
    <property type="match status" value="1"/>
</dbReference>
<proteinExistence type="predicted"/>
<dbReference type="Pfam" id="PF07729">
    <property type="entry name" value="FCD"/>
    <property type="match status" value="1"/>
</dbReference>
<keyword evidence="7" id="KW-1185">Reference proteome</keyword>
<evidence type="ECO:0000256" key="2">
    <source>
        <dbReference type="ARBA" id="ARBA00023125"/>
    </source>
</evidence>
<sequence length="350" mass="39025">MPSGRSFCVSGQQHGRGVPRHENAGSAVPRYQVIRDALEASIRSGRVPQGLVIIEKPVADIFGTSRAPVRRALKELHDQGLLQRFEGRGYLAGTSASAEPIRQRLDARVLGLETDTRITVDSRALADRIQDDVQQVLATAMAFGQFRVQAIELATHYGVSRTVAREVLMRLRDRRIVGKDSSGHWVVGPLTARAMREDYEIRRVLEPVALRGSAPKLGDDELRAMQRRLDQAMNGSAEPSVSLLREIERDLHERCLRFHDNDRMRGIIRHSQLPLVVNNVFYMVVGRAKESPALAEHACVIAHLLRKDAGAAALSLESHLEAAAERTRQRLKALSVFPEPQLPDYLLRVT</sequence>
<comment type="caution">
    <text evidence="6">The sequence shown here is derived from an EMBL/GenBank/DDBJ whole genome shotgun (WGS) entry which is preliminary data.</text>
</comment>
<evidence type="ECO:0000259" key="5">
    <source>
        <dbReference type="PROSITE" id="PS50949"/>
    </source>
</evidence>
<dbReference type="Proteomes" id="UP000245474">
    <property type="component" value="Unassembled WGS sequence"/>
</dbReference>
<feature type="region of interest" description="Disordered" evidence="4">
    <location>
        <begin position="1"/>
        <end position="24"/>
    </location>
</feature>
<name>A0A2U2MY71_9GAMM</name>
<dbReference type="InterPro" id="IPR036388">
    <property type="entry name" value="WH-like_DNA-bd_sf"/>
</dbReference>
<dbReference type="InterPro" id="IPR011711">
    <property type="entry name" value="GntR_C"/>
</dbReference>
<dbReference type="PANTHER" id="PTHR43537:SF5">
    <property type="entry name" value="UXU OPERON TRANSCRIPTIONAL REGULATOR"/>
    <property type="match status" value="1"/>
</dbReference>
<feature type="domain" description="HTH gntR-type" evidence="5">
    <location>
        <begin position="28"/>
        <end position="95"/>
    </location>
</feature>
<dbReference type="RefSeq" id="WP_109679552.1">
    <property type="nucleotide sequence ID" value="NZ_CP086615.1"/>
</dbReference>
<evidence type="ECO:0000256" key="4">
    <source>
        <dbReference type="SAM" id="MobiDB-lite"/>
    </source>
</evidence>
<dbReference type="SUPFAM" id="SSF46785">
    <property type="entry name" value="Winged helix' DNA-binding domain"/>
    <property type="match status" value="2"/>
</dbReference>
<organism evidence="6 7">
    <name type="scientific">Sediminicurvatus halobius</name>
    <dbReference type="NCBI Taxonomy" id="2182432"/>
    <lineage>
        <taxon>Bacteria</taxon>
        <taxon>Pseudomonadati</taxon>
        <taxon>Pseudomonadota</taxon>
        <taxon>Gammaproteobacteria</taxon>
        <taxon>Chromatiales</taxon>
        <taxon>Ectothiorhodospiraceae</taxon>
        <taxon>Sediminicurvatus</taxon>
    </lineage>
</organism>
<keyword evidence="2" id="KW-0238">DNA-binding</keyword>
<evidence type="ECO:0000313" key="6">
    <source>
        <dbReference type="EMBL" id="PWG61820.1"/>
    </source>
</evidence>
<gene>
    <name evidence="6" type="ORF">DEM34_14515</name>
</gene>
<dbReference type="InterPro" id="IPR000524">
    <property type="entry name" value="Tscrpt_reg_HTH_GntR"/>
</dbReference>
<reference evidence="6 7" key="1">
    <citation type="submission" date="2018-05" db="EMBL/GenBank/DDBJ databases">
        <title>Spiribacter halobius sp. nov., a moderately halophilic bacterium isolated from marine solar saltern.</title>
        <authorList>
            <person name="Zheng W.-S."/>
            <person name="Lu D.-C."/>
            <person name="Du Z.-J."/>
        </authorList>
    </citation>
    <scope>NUCLEOTIDE SEQUENCE [LARGE SCALE GENOMIC DNA]</scope>
    <source>
        <strain evidence="6 7">E85</strain>
    </source>
</reference>
<dbReference type="InterPro" id="IPR008920">
    <property type="entry name" value="TF_FadR/GntR_C"/>
</dbReference>
<dbReference type="SMART" id="SM00345">
    <property type="entry name" value="HTH_GNTR"/>
    <property type="match status" value="1"/>
</dbReference>
<dbReference type="EMBL" id="QFFI01000026">
    <property type="protein sequence ID" value="PWG61820.1"/>
    <property type="molecule type" value="Genomic_DNA"/>
</dbReference>
<keyword evidence="3" id="KW-0804">Transcription</keyword>
<dbReference type="Gene3D" id="1.10.10.10">
    <property type="entry name" value="Winged helix-like DNA-binding domain superfamily/Winged helix DNA-binding domain"/>
    <property type="match status" value="2"/>
</dbReference>
<evidence type="ECO:0000313" key="7">
    <source>
        <dbReference type="Proteomes" id="UP000245474"/>
    </source>
</evidence>
<dbReference type="PROSITE" id="PS50949">
    <property type="entry name" value="HTH_GNTR"/>
    <property type="match status" value="1"/>
</dbReference>
<accession>A0A2U2MY71</accession>
<dbReference type="AlphaFoldDB" id="A0A2U2MY71"/>
<protein>
    <submittedName>
        <fullName evidence="6">GntR family transcriptional regulator</fullName>
    </submittedName>
</protein>
<dbReference type="InterPro" id="IPR036390">
    <property type="entry name" value="WH_DNA-bd_sf"/>
</dbReference>
<dbReference type="SUPFAM" id="SSF48008">
    <property type="entry name" value="GntR ligand-binding domain-like"/>
    <property type="match status" value="1"/>
</dbReference>
<evidence type="ECO:0000256" key="3">
    <source>
        <dbReference type="ARBA" id="ARBA00023163"/>
    </source>
</evidence>
<dbReference type="Gene3D" id="1.20.120.530">
    <property type="entry name" value="GntR ligand-binding domain-like"/>
    <property type="match status" value="1"/>
</dbReference>
<dbReference type="GO" id="GO:0003677">
    <property type="term" value="F:DNA binding"/>
    <property type="evidence" value="ECO:0007669"/>
    <property type="project" value="UniProtKB-KW"/>
</dbReference>
<dbReference type="GO" id="GO:0003700">
    <property type="term" value="F:DNA-binding transcription factor activity"/>
    <property type="evidence" value="ECO:0007669"/>
    <property type="project" value="InterPro"/>
</dbReference>
<evidence type="ECO:0000256" key="1">
    <source>
        <dbReference type="ARBA" id="ARBA00023015"/>
    </source>
</evidence>
<dbReference type="Pfam" id="PF00392">
    <property type="entry name" value="GntR"/>
    <property type="match status" value="1"/>
</dbReference>
<keyword evidence="1" id="KW-0805">Transcription regulation</keyword>